<reference evidence="2" key="1">
    <citation type="submission" date="2020-08" db="EMBL/GenBank/DDBJ databases">
        <title>Multicomponent nature underlies the extraordinary mechanical properties of spider dragline silk.</title>
        <authorList>
            <person name="Kono N."/>
            <person name="Nakamura H."/>
            <person name="Mori M."/>
            <person name="Yoshida Y."/>
            <person name="Ohtoshi R."/>
            <person name="Malay A.D."/>
            <person name="Moran D.A.P."/>
            <person name="Tomita M."/>
            <person name="Numata K."/>
            <person name="Arakawa K."/>
        </authorList>
    </citation>
    <scope>NUCLEOTIDE SEQUENCE</scope>
</reference>
<dbReference type="Proteomes" id="UP000886998">
    <property type="component" value="Unassembled WGS sequence"/>
</dbReference>
<gene>
    <name evidence="2" type="ORF">TNIN_466731</name>
</gene>
<feature type="compositionally biased region" description="Pro residues" evidence="1">
    <location>
        <begin position="219"/>
        <end position="228"/>
    </location>
</feature>
<protein>
    <submittedName>
        <fullName evidence="2">Uncharacterized protein</fullName>
    </submittedName>
</protein>
<dbReference type="AlphaFoldDB" id="A0A8X6WY57"/>
<organism evidence="2 3">
    <name type="scientific">Trichonephila inaurata madagascariensis</name>
    <dbReference type="NCBI Taxonomy" id="2747483"/>
    <lineage>
        <taxon>Eukaryota</taxon>
        <taxon>Metazoa</taxon>
        <taxon>Ecdysozoa</taxon>
        <taxon>Arthropoda</taxon>
        <taxon>Chelicerata</taxon>
        <taxon>Arachnida</taxon>
        <taxon>Araneae</taxon>
        <taxon>Araneomorphae</taxon>
        <taxon>Entelegynae</taxon>
        <taxon>Araneoidea</taxon>
        <taxon>Nephilidae</taxon>
        <taxon>Trichonephila</taxon>
        <taxon>Trichonephila inaurata</taxon>
    </lineage>
</organism>
<evidence type="ECO:0000313" key="2">
    <source>
        <dbReference type="EMBL" id="GFY43522.1"/>
    </source>
</evidence>
<sequence>MTKDDEFPPLPANQPSNPQSTSMMETDTPPTTSDDAKCVEIQLRVQNINILTDAYIALEQTLWRFSTLKLQKNQTDTSVFEKELEAAYSNLQQKKGELTSLGPCPLSNCQYGHATNQIEQAKSFEEEAARFKSKFTENRLNTISVNQTNSNNNSDENAKAKKTPLRRFLFPYKKWPKAKILKNYTLWVPQHRKYQNNFNPFRNPAVDSRRHSDASCPTKNPPNPPEIH</sequence>
<proteinExistence type="predicted"/>
<feature type="region of interest" description="Disordered" evidence="1">
    <location>
        <begin position="1"/>
        <end position="33"/>
    </location>
</feature>
<feature type="compositionally biased region" description="Polar residues" evidence="1">
    <location>
        <begin position="13"/>
        <end position="33"/>
    </location>
</feature>
<evidence type="ECO:0000313" key="3">
    <source>
        <dbReference type="Proteomes" id="UP000886998"/>
    </source>
</evidence>
<keyword evidence="3" id="KW-1185">Reference proteome</keyword>
<accession>A0A8X6WY57</accession>
<feature type="region of interest" description="Disordered" evidence="1">
    <location>
        <begin position="197"/>
        <end position="228"/>
    </location>
</feature>
<comment type="caution">
    <text evidence="2">The sequence shown here is derived from an EMBL/GenBank/DDBJ whole genome shotgun (WGS) entry which is preliminary data.</text>
</comment>
<name>A0A8X6WY57_9ARAC</name>
<dbReference type="EMBL" id="BMAV01003746">
    <property type="protein sequence ID" value="GFY43522.1"/>
    <property type="molecule type" value="Genomic_DNA"/>
</dbReference>
<evidence type="ECO:0000256" key="1">
    <source>
        <dbReference type="SAM" id="MobiDB-lite"/>
    </source>
</evidence>